<accession>A0A133VAS1</accession>
<evidence type="ECO:0000256" key="9">
    <source>
        <dbReference type="PIRNR" id="PIRNR015750"/>
    </source>
</evidence>
<protein>
    <recommendedName>
        <fullName evidence="5 8">Riboflavin synthase</fullName>
        <ecNumber evidence="4 8">2.5.1.9</ecNumber>
    </recommendedName>
</protein>
<reference evidence="10 11" key="1">
    <citation type="journal article" date="2016" name="Sci. Rep.">
        <title>Metabolic traits of an uncultured archaeal lineage -MSBL1- from brine pools of the Red Sea.</title>
        <authorList>
            <person name="Mwirichia R."/>
            <person name="Alam I."/>
            <person name="Rashid M."/>
            <person name="Vinu M."/>
            <person name="Ba-Alawi W."/>
            <person name="Anthony Kamau A."/>
            <person name="Kamanda Ngugi D."/>
            <person name="Goker M."/>
            <person name="Klenk H.P."/>
            <person name="Bajic V."/>
            <person name="Stingl U."/>
        </authorList>
    </citation>
    <scope>NUCLEOTIDE SEQUENCE [LARGE SCALE GENOMIC DNA]</scope>
    <source>
        <strain evidence="10">SCGC-AAA261F19</strain>
    </source>
</reference>
<dbReference type="Proteomes" id="UP000070565">
    <property type="component" value="Unassembled WGS sequence"/>
</dbReference>
<dbReference type="UniPathway" id="UPA00275">
    <property type="reaction ID" value="UER00405"/>
</dbReference>
<dbReference type="InterPro" id="IPR006399">
    <property type="entry name" value="Ribfl_synth_arc"/>
</dbReference>
<evidence type="ECO:0000256" key="5">
    <source>
        <dbReference type="ARBA" id="ARBA00013950"/>
    </source>
</evidence>
<evidence type="ECO:0000256" key="1">
    <source>
        <dbReference type="ARBA" id="ARBA00000968"/>
    </source>
</evidence>
<proteinExistence type="inferred from homology"/>
<dbReference type="GO" id="GO:0009349">
    <property type="term" value="C:riboflavin synthase complex"/>
    <property type="evidence" value="ECO:0007669"/>
    <property type="project" value="InterPro"/>
</dbReference>
<dbReference type="SUPFAM" id="SSF52121">
    <property type="entry name" value="Lumazine synthase"/>
    <property type="match status" value="1"/>
</dbReference>
<dbReference type="GO" id="GO:0004746">
    <property type="term" value="F:riboflavin synthase activity"/>
    <property type="evidence" value="ECO:0007669"/>
    <property type="project" value="UniProtKB-UniRule"/>
</dbReference>
<dbReference type="InterPro" id="IPR036467">
    <property type="entry name" value="LS/RS_sf"/>
</dbReference>
<dbReference type="EC" id="2.5.1.9" evidence="4 8"/>
<dbReference type="NCBIfam" id="TIGR01506">
    <property type="entry name" value="ribC_arch"/>
    <property type="match status" value="1"/>
</dbReference>
<evidence type="ECO:0000256" key="7">
    <source>
        <dbReference type="ARBA" id="ARBA00022679"/>
    </source>
</evidence>
<dbReference type="PATRIC" id="fig|1698275.3.peg.87"/>
<name>A0A133VAS1_9EURY</name>
<comment type="similarity">
    <text evidence="3 9">Belongs to the DMRL synthase family.</text>
</comment>
<dbReference type="Gene3D" id="3.40.50.960">
    <property type="entry name" value="Lumazine/riboflavin synthase"/>
    <property type="match status" value="1"/>
</dbReference>
<keyword evidence="7 9" id="KW-0808">Transferase</keyword>
<keyword evidence="11" id="KW-1185">Reference proteome</keyword>
<keyword evidence="6 9" id="KW-0686">Riboflavin biosynthesis</keyword>
<dbReference type="AlphaFoldDB" id="A0A133VAS1"/>
<evidence type="ECO:0000256" key="8">
    <source>
        <dbReference type="NCBIfam" id="TIGR01506"/>
    </source>
</evidence>
<evidence type="ECO:0000256" key="6">
    <source>
        <dbReference type="ARBA" id="ARBA00022619"/>
    </source>
</evidence>
<gene>
    <name evidence="10" type="ORF">AKJ45_01410</name>
</gene>
<dbReference type="GO" id="GO:0009231">
    <property type="term" value="P:riboflavin biosynthetic process"/>
    <property type="evidence" value="ECO:0007669"/>
    <property type="project" value="UniProtKB-UniPathway"/>
</dbReference>
<dbReference type="InterPro" id="IPR002180">
    <property type="entry name" value="LS/RS"/>
</dbReference>
<dbReference type="Pfam" id="PF00885">
    <property type="entry name" value="DMRL_synthase"/>
    <property type="match status" value="1"/>
</dbReference>
<comment type="caution">
    <text evidence="10">The sequence shown here is derived from an EMBL/GenBank/DDBJ whole genome shotgun (WGS) entry which is preliminary data.</text>
</comment>
<evidence type="ECO:0000256" key="2">
    <source>
        <dbReference type="ARBA" id="ARBA00004887"/>
    </source>
</evidence>
<dbReference type="EMBL" id="LHXZ01000011">
    <property type="protein sequence ID" value="KXB03505.1"/>
    <property type="molecule type" value="Genomic_DNA"/>
</dbReference>
<dbReference type="CDD" id="cd09210">
    <property type="entry name" value="Riboflavin_synthase_archaeal"/>
    <property type="match status" value="1"/>
</dbReference>
<comment type="pathway">
    <text evidence="2">Cofactor biosynthesis; riboflavin biosynthesis; riboflavin from 2-hydroxy-3-oxobutyl phosphate and 5-amino-6-(D-ribitylamino)uracil: step 2/2.</text>
</comment>
<organism evidence="10 11">
    <name type="scientific">candidate division MSBL1 archaeon SCGC-AAA261F19</name>
    <dbReference type="NCBI Taxonomy" id="1698275"/>
    <lineage>
        <taxon>Archaea</taxon>
        <taxon>Methanobacteriati</taxon>
        <taxon>Methanobacteriota</taxon>
        <taxon>candidate division MSBL1</taxon>
    </lineage>
</organism>
<evidence type="ECO:0000256" key="4">
    <source>
        <dbReference type="ARBA" id="ARBA00012827"/>
    </source>
</evidence>
<sequence>MKKVGIVDTTFARYDMASAAMNELKRLCSVKFVRRTVPGVKDLPVASKFLLEQGCDITMAFAMPGAEPIDKQCAHEASSGLIRAQLMTGKHIIEVFVFEDEASSDKELAELADKRAREHALNVYRLLFKPGELEKLAGTGQREGGPDAGPLRR</sequence>
<evidence type="ECO:0000313" key="11">
    <source>
        <dbReference type="Proteomes" id="UP000070565"/>
    </source>
</evidence>
<evidence type="ECO:0000256" key="3">
    <source>
        <dbReference type="ARBA" id="ARBA00007424"/>
    </source>
</evidence>
<dbReference type="PIRSF" id="PIRSF015750">
    <property type="entry name" value="Ribfl_synth_arc"/>
    <property type="match status" value="1"/>
</dbReference>
<comment type="catalytic activity">
    <reaction evidence="1 9">
        <text>2 6,7-dimethyl-8-(1-D-ribityl)lumazine + H(+) = 5-amino-6-(D-ribitylamino)uracil + riboflavin</text>
        <dbReference type="Rhea" id="RHEA:20772"/>
        <dbReference type="ChEBI" id="CHEBI:15378"/>
        <dbReference type="ChEBI" id="CHEBI:15934"/>
        <dbReference type="ChEBI" id="CHEBI:57986"/>
        <dbReference type="ChEBI" id="CHEBI:58201"/>
        <dbReference type="EC" id="2.5.1.9"/>
    </reaction>
</comment>
<evidence type="ECO:0000313" key="10">
    <source>
        <dbReference type="EMBL" id="KXB03505.1"/>
    </source>
</evidence>